<keyword evidence="1" id="KW-0472">Membrane</keyword>
<evidence type="ECO:0000256" key="1">
    <source>
        <dbReference type="SAM" id="Phobius"/>
    </source>
</evidence>
<feature type="transmembrane region" description="Helical" evidence="1">
    <location>
        <begin position="25"/>
        <end position="45"/>
    </location>
</feature>
<feature type="transmembrane region" description="Helical" evidence="1">
    <location>
        <begin position="66"/>
        <end position="86"/>
    </location>
</feature>
<sequence length="117" mass="13059">SPRRSQTFEARIKCGLLRVIMYDGWIAALISFTGVVCNLTVAIFARKLTSLKNAFGRLSASQAAGEAMLCATFALYYTPMVLLYVGDDAVDRSPSKHALENPEMLARDFFRIEAKRY</sequence>
<dbReference type="PANTHER" id="PTHR23017:SF44">
    <property type="entry name" value="G-PROTEIN COUPLED RECEPTORS FAMILY 1 PROFILE DOMAIN-CONTAINING PROTEIN"/>
    <property type="match status" value="1"/>
</dbReference>
<dbReference type="Proteomes" id="UP000053660">
    <property type="component" value="Unassembled WGS sequence"/>
</dbReference>
<evidence type="ECO:0000259" key="2">
    <source>
        <dbReference type="Pfam" id="PF10328"/>
    </source>
</evidence>
<keyword evidence="1" id="KW-1133">Transmembrane helix</keyword>
<dbReference type="Pfam" id="PF10328">
    <property type="entry name" value="7TM_GPCR_Srx"/>
    <property type="match status" value="1"/>
</dbReference>
<dbReference type="InterPro" id="IPR019430">
    <property type="entry name" value="7TM_GPCR_serpentine_rcpt_Srx"/>
</dbReference>
<proteinExistence type="predicted"/>
<keyword evidence="4" id="KW-1185">Reference proteome</keyword>
<dbReference type="AlphaFoldDB" id="A0A0B1S2T8"/>
<protein>
    <recommendedName>
        <fullName evidence="2">7TM GPCR serpentine receptor class x (Srx) domain-containing protein</fullName>
    </recommendedName>
</protein>
<evidence type="ECO:0000313" key="4">
    <source>
        <dbReference type="Proteomes" id="UP000053660"/>
    </source>
</evidence>
<organism evidence="3 4">
    <name type="scientific">Oesophagostomum dentatum</name>
    <name type="common">Nodular worm</name>
    <dbReference type="NCBI Taxonomy" id="61180"/>
    <lineage>
        <taxon>Eukaryota</taxon>
        <taxon>Metazoa</taxon>
        <taxon>Ecdysozoa</taxon>
        <taxon>Nematoda</taxon>
        <taxon>Chromadorea</taxon>
        <taxon>Rhabditida</taxon>
        <taxon>Rhabditina</taxon>
        <taxon>Rhabditomorpha</taxon>
        <taxon>Strongyloidea</taxon>
        <taxon>Strongylidae</taxon>
        <taxon>Oesophagostomum</taxon>
    </lineage>
</organism>
<keyword evidence="1" id="KW-0812">Transmembrane</keyword>
<feature type="non-terminal residue" evidence="3">
    <location>
        <position position="1"/>
    </location>
</feature>
<gene>
    <name evidence="3" type="ORF">OESDEN_22568</name>
</gene>
<accession>A0A0B1S2T8</accession>
<feature type="domain" description="7TM GPCR serpentine receptor class x (Srx)" evidence="2">
    <location>
        <begin position="29"/>
        <end position="84"/>
    </location>
</feature>
<dbReference type="EMBL" id="KN610393">
    <property type="protein sequence ID" value="KHJ77812.1"/>
    <property type="molecule type" value="Genomic_DNA"/>
</dbReference>
<dbReference type="PANTHER" id="PTHR23017">
    <property type="entry name" value="SERPENTINE RECEPTOR, CLASS X"/>
    <property type="match status" value="1"/>
</dbReference>
<name>A0A0B1S2T8_OESDE</name>
<evidence type="ECO:0000313" key="3">
    <source>
        <dbReference type="EMBL" id="KHJ77812.1"/>
    </source>
</evidence>
<dbReference type="OrthoDB" id="5849384at2759"/>
<reference evidence="3 4" key="1">
    <citation type="submission" date="2014-03" db="EMBL/GenBank/DDBJ databases">
        <title>Draft genome of the hookworm Oesophagostomum dentatum.</title>
        <authorList>
            <person name="Mitreva M."/>
        </authorList>
    </citation>
    <scope>NUCLEOTIDE SEQUENCE [LARGE SCALE GENOMIC DNA]</scope>
    <source>
        <strain evidence="3 4">OD-Hann</strain>
    </source>
</reference>